<sequence>MPGFTIQQPSRENSLILDEGLQKISKQVVIDLGMASLQAIGSDHICKVCISNSGSCCSGCRHLSDRVGCQRRNTSCTAWLCGFIKYVLYETGYLQQWNDFWEQVPGQDFRVDYTPDSFSIHHCLKLPNMRSLSEALAADLQELAQTHIAIGFILTLREKLDKNIDQFMFYHDEPAKQARIRKRIEFLSLPFERFHLALPDFMERCSDWPDGQDNLSVLSEKI</sequence>
<evidence type="ECO:0008006" key="2">
    <source>
        <dbReference type="Google" id="ProtNLM"/>
    </source>
</evidence>
<organism evidence="1">
    <name type="scientific">Paenibacillus sp. BIHB 4019</name>
    <dbReference type="NCBI Taxonomy" id="1870819"/>
    <lineage>
        <taxon>Bacteria</taxon>
        <taxon>Bacillati</taxon>
        <taxon>Bacillota</taxon>
        <taxon>Bacilli</taxon>
        <taxon>Bacillales</taxon>
        <taxon>Paenibacillaceae</taxon>
        <taxon>Paenibacillus</taxon>
    </lineage>
</organism>
<dbReference type="AlphaFoldDB" id="A0A1B2DM44"/>
<dbReference type="RefSeq" id="WP_099519876.1">
    <property type="nucleotide sequence ID" value="NZ_CP016808.1"/>
</dbReference>
<gene>
    <name evidence="1" type="ORF">BBD42_21650</name>
</gene>
<reference evidence="1" key="1">
    <citation type="submission" date="2016-08" db="EMBL/GenBank/DDBJ databases">
        <title>Complete Genome Seqeunce of Paenibacillus sp. BIHB 4019 from tea rhizoplane.</title>
        <authorList>
            <person name="Thakur R."/>
            <person name="Swarnkar M.K."/>
            <person name="Gulati A."/>
        </authorList>
    </citation>
    <scope>NUCLEOTIDE SEQUENCE [LARGE SCALE GENOMIC DNA]</scope>
    <source>
        <strain evidence="1">BIHB4019</strain>
    </source>
</reference>
<name>A0A1B2DM44_9BACL</name>
<dbReference type="EMBL" id="CP016808">
    <property type="protein sequence ID" value="ANY68782.1"/>
    <property type="molecule type" value="Genomic_DNA"/>
</dbReference>
<accession>A0A1B2DM44</accession>
<proteinExistence type="predicted"/>
<protein>
    <recommendedName>
        <fullName evidence="2">DNA mismatch repair protein</fullName>
    </recommendedName>
</protein>
<evidence type="ECO:0000313" key="1">
    <source>
        <dbReference type="EMBL" id="ANY68782.1"/>
    </source>
</evidence>